<dbReference type="OrthoDB" id="5293596at2759"/>
<feature type="transmembrane region" description="Helical" evidence="1">
    <location>
        <begin position="247"/>
        <end position="267"/>
    </location>
</feature>
<reference evidence="2 3" key="1">
    <citation type="submission" date="2015-10" db="EMBL/GenBank/DDBJ databases">
        <title>Full genome of DAOMC 229536 Phialocephala scopiformis, a fungal endophyte of spruce producing the potent anti-insectan compound rugulosin.</title>
        <authorList>
            <consortium name="DOE Joint Genome Institute"/>
            <person name="Walker A.K."/>
            <person name="Frasz S.L."/>
            <person name="Seifert K.A."/>
            <person name="Miller J.D."/>
            <person name="Mondo S.J."/>
            <person name="Labutti K."/>
            <person name="Lipzen A."/>
            <person name="Dockter R."/>
            <person name="Kennedy M."/>
            <person name="Grigoriev I.V."/>
            <person name="Spatafora J.W."/>
        </authorList>
    </citation>
    <scope>NUCLEOTIDE SEQUENCE [LARGE SCALE GENOMIC DNA]</scope>
    <source>
        <strain evidence="2 3">CBS 120377</strain>
    </source>
</reference>
<dbReference type="GeneID" id="28822276"/>
<proteinExistence type="predicted"/>
<name>A0A132B5U4_MOLSC</name>
<dbReference type="PANTHER" id="PTHR12242:SF1">
    <property type="entry name" value="MYND-TYPE DOMAIN-CONTAINING PROTEIN"/>
    <property type="match status" value="1"/>
</dbReference>
<keyword evidence="1" id="KW-0472">Membrane</keyword>
<gene>
    <name evidence="2" type="ORF">LY89DRAFT_660408</name>
</gene>
<accession>A0A132B5U4</accession>
<feature type="transmembrane region" description="Helical" evidence="1">
    <location>
        <begin position="129"/>
        <end position="153"/>
    </location>
</feature>
<dbReference type="InParanoid" id="A0A132B5U4"/>
<sequence length="290" mass="33377">MSSSTALLPKDRKKDDHPIFLRVCHSPWSGIGQKALVGLRGLAAAYMLASFALIINYELQHLKHDWLTIFEFSNVQYLLQVMYHVIAFTWTFMHLHYPHHGSQEQTFATQVQKFLSPPRQHATTKNRTWFSIFYSAANAFPFTSTLIHWAVMIPSKKTSIPADQIFNHGWHTTFFVLNKWGVSSLLSFIEVLFFSSIRCPEPVGAHVAGLGALSFIYVGWQYVGYIVSDKFAYFFFDHKQVGWEYVIASWFFFAIVNNISYFFVYGVTAVRQQLTKKGDGKKSGYQQLPQ</sequence>
<dbReference type="AlphaFoldDB" id="A0A132B5U4"/>
<dbReference type="EMBL" id="KQ947439">
    <property type="protein sequence ID" value="KUJ07623.1"/>
    <property type="molecule type" value="Genomic_DNA"/>
</dbReference>
<dbReference type="STRING" id="149040.A0A132B5U4"/>
<dbReference type="PANTHER" id="PTHR12242">
    <property type="entry name" value="OS02G0130600 PROTEIN-RELATED"/>
    <property type="match status" value="1"/>
</dbReference>
<dbReference type="KEGG" id="psco:LY89DRAFT_660408"/>
<feature type="transmembrane region" description="Helical" evidence="1">
    <location>
        <begin position="173"/>
        <end position="195"/>
    </location>
</feature>
<keyword evidence="3" id="KW-1185">Reference proteome</keyword>
<organism evidence="2 3">
    <name type="scientific">Mollisia scopiformis</name>
    <name type="common">Conifer needle endophyte fungus</name>
    <name type="synonym">Phialocephala scopiformis</name>
    <dbReference type="NCBI Taxonomy" id="149040"/>
    <lineage>
        <taxon>Eukaryota</taxon>
        <taxon>Fungi</taxon>
        <taxon>Dikarya</taxon>
        <taxon>Ascomycota</taxon>
        <taxon>Pezizomycotina</taxon>
        <taxon>Leotiomycetes</taxon>
        <taxon>Helotiales</taxon>
        <taxon>Mollisiaceae</taxon>
        <taxon>Mollisia</taxon>
    </lineage>
</organism>
<evidence type="ECO:0000313" key="2">
    <source>
        <dbReference type="EMBL" id="KUJ07623.1"/>
    </source>
</evidence>
<protein>
    <submittedName>
        <fullName evidence="2">Uncharacterized protein</fullName>
    </submittedName>
</protein>
<keyword evidence="1" id="KW-1133">Transmembrane helix</keyword>
<dbReference type="RefSeq" id="XP_018061978.1">
    <property type="nucleotide sequence ID" value="XM_018212550.1"/>
</dbReference>
<dbReference type="Proteomes" id="UP000070700">
    <property type="component" value="Unassembled WGS sequence"/>
</dbReference>
<feature type="transmembrane region" description="Helical" evidence="1">
    <location>
        <begin position="37"/>
        <end position="57"/>
    </location>
</feature>
<evidence type="ECO:0000256" key="1">
    <source>
        <dbReference type="SAM" id="Phobius"/>
    </source>
</evidence>
<evidence type="ECO:0000313" key="3">
    <source>
        <dbReference type="Proteomes" id="UP000070700"/>
    </source>
</evidence>
<feature type="transmembrane region" description="Helical" evidence="1">
    <location>
        <begin position="77"/>
        <end position="97"/>
    </location>
</feature>
<feature type="transmembrane region" description="Helical" evidence="1">
    <location>
        <begin position="207"/>
        <end position="227"/>
    </location>
</feature>
<dbReference type="GO" id="GO:0016020">
    <property type="term" value="C:membrane"/>
    <property type="evidence" value="ECO:0007669"/>
    <property type="project" value="TreeGrafter"/>
</dbReference>
<keyword evidence="1" id="KW-0812">Transmembrane</keyword>